<dbReference type="EMBL" id="CM000310">
    <property type="protein sequence ID" value="EEQ44098.1"/>
    <property type="molecule type" value="Genomic_DNA"/>
</dbReference>
<evidence type="ECO:0000256" key="1">
    <source>
        <dbReference type="SAM" id="Phobius"/>
    </source>
</evidence>
<evidence type="ECO:0000313" key="3">
    <source>
        <dbReference type="Proteomes" id="UP000001429"/>
    </source>
</evidence>
<accession>C4YPF9</accession>
<keyword evidence="1" id="KW-0472">Membrane</keyword>
<dbReference type="HOGENOM" id="CLU_1610528_0_0_1"/>
<dbReference type="VEuPathDB" id="FungiDB:CAWG_02358"/>
<gene>
    <name evidence="2" type="ORF">CAWG_02358</name>
</gene>
<dbReference type="AlphaFoldDB" id="C4YPF9"/>
<keyword evidence="1" id="KW-0812">Transmembrane</keyword>
<sequence>MYILINTIKELNYSIWSTSVLSFHSGLVTAILWWWYNGGIGGMLRRKITLWNPFKSSLVRYTACSYIGTANTSSNSSNVNPLVSGKNHNTKKNPMTFHAAYQPKAPVGVNAFCNRGHVNANIKLKNQQVAVAQLIPKSRMYNGNASAEYVNGTGPSELEYIAEKM</sequence>
<keyword evidence="3" id="KW-1185">Reference proteome</keyword>
<name>C4YPF9_CANAW</name>
<protein>
    <submittedName>
        <fullName evidence="2">Uncharacterized protein</fullName>
    </submittedName>
</protein>
<organism evidence="2 3">
    <name type="scientific">Candida albicans (strain WO-1)</name>
    <name type="common">Yeast</name>
    <dbReference type="NCBI Taxonomy" id="294748"/>
    <lineage>
        <taxon>Eukaryota</taxon>
        <taxon>Fungi</taxon>
        <taxon>Dikarya</taxon>
        <taxon>Ascomycota</taxon>
        <taxon>Saccharomycotina</taxon>
        <taxon>Pichiomycetes</taxon>
        <taxon>Debaryomycetaceae</taxon>
        <taxon>Candida/Lodderomyces clade</taxon>
        <taxon>Candida</taxon>
    </lineage>
</organism>
<evidence type="ECO:0000313" key="2">
    <source>
        <dbReference type="EMBL" id="EEQ44098.1"/>
    </source>
</evidence>
<proteinExistence type="predicted"/>
<feature type="transmembrane region" description="Helical" evidence="1">
    <location>
        <begin position="15"/>
        <end position="36"/>
    </location>
</feature>
<keyword evidence="1" id="KW-1133">Transmembrane helix</keyword>
<reference evidence="2 3" key="1">
    <citation type="journal article" date="2009" name="Nature">
        <title>Evolution of pathogenicity and sexual reproduction in eight Candida genomes.</title>
        <authorList>
            <person name="Butler G."/>
            <person name="Rasmussen M.D."/>
            <person name="Lin M.F."/>
            <person name="Santos M.A."/>
            <person name="Sakthikumar S."/>
            <person name="Munro C.A."/>
            <person name="Rheinbay E."/>
            <person name="Grabherr M."/>
            <person name="Forche A."/>
            <person name="Reedy J.L."/>
            <person name="Agrafioti I."/>
            <person name="Arnaud M.B."/>
            <person name="Bates S."/>
            <person name="Brown A.J."/>
            <person name="Brunke S."/>
            <person name="Costanzo M.C."/>
            <person name="Fitzpatrick D.A."/>
            <person name="de Groot P.W."/>
            <person name="Harris D."/>
            <person name="Hoyer L.L."/>
            <person name="Hube B."/>
            <person name="Klis F.M."/>
            <person name="Kodira C."/>
            <person name="Lennard N."/>
            <person name="Logue M.E."/>
            <person name="Martin R."/>
            <person name="Neiman A.M."/>
            <person name="Nikolaou E."/>
            <person name="Quail M.A."/>
            <person name="Quinn J."/>
            <person name="Santos M.C."/>
            <person name="Schmitzberger F.F."/>
            <person name="Sherlock G."/>
            <person name="Shah P."/>
            <person name="Silverstein K.A."/>
            <person name="Skrzypek M.S."/>
            <person name="Soll D."/>
            <person name="Staggs R."/>
            <person name="Stansfield I."/>
            <person name="Stumpf M.P."/>
            <person name="Sudbery P.E."/>
            <person name="Srikantha T."/>
            <person name="Zeng Q."/>
            <person name="Berman J."/>
            <person name="Berriman M."/>
            <person name="Heitman J."/>
            <person name="Gow N.A."/>
            <person name="Lorenz M.C."/>
            <person name="Birren B.W."/>
            <person name="Kellis M."/>
            <person name="Cuomo C.A."/>
        </authorList>
    </citation>
    <scope>NUCLEOTIDE SEQUENCE [LARGE SCALE GENOMIC DNA]</scope>
    <source>
        <strain evidence="2 3">WO-1</strain>
    </source>
</reference>
<dbReference type="Proteomes" id="UP000001429">
    <property type="component" value="Chromosome 3"/>
</dbReference>
<dbReference type="PaxDb" id="5476-C4YPF9"/>